<evidence type="ECO:0000313" key="2">
    <source>
        <dbReference type="EMBL" id="KAJ1172581.1"/>
    </source>
</evidence>
<name>A0AAV7T8G9_PLEWA</name>
<dbReference type="Proteomes" id="UP001066276">
    <property type="component" value="Chromosome 4_1"/>
</dbReference>
<sequence length="71" mass="7599">MAVAHSLDHLSLAKKHESRTVALCSASAPLSKSTQRRRAQDERPLCGEAEHWENALGMGASEILSTVAASK</sequence>
<dbReference type="AlphaFoldDB" id="A0AAV7T8G9"/>
<feature type="region of interest" description="Disordered" evidence="1">
    <location>
        <begin position="24"/>
        <end position="44"/>
    </location>
</feature>
<dbReference type="EMBL" id="JANPWB010000007">
    <property type="protein sequence ID" value="KAJ1172581.1"/>
    <property type="molecule type" value="Genomic_DNA"/>
</dbReference>
<comment type="caution">
    <text evidence="2">The sequence shown here is derived from an EMBL/GenBank/DDBJ whole genome shotgun (WGS) entry which is preliminary data.</text>
</comment>
<evidence type="ECO:0000256" key="1">
    <source>
        <dbReference type="SAM" id="MobiDB-lite"/>
    </source>
</evidence>
<proteinExistence type="predicted"/>
<evidence type="ECO:0000313" key="3">
    <source>
        <dbReference type="Proteomes" id="UP001066276"/>
    </source>
</evidence>
<gene>
    <name evidence="2" type="ORF">NDU88_004426</name>
</gene>
<organism evidence="2 3">
    <name type="scientific">Pleurodeles waltl</name>
    <name type="common">Iberian ribbed newt</name>
    <dbReference type="NCBI Taxonomy" id="8319"/>
    <lineage>
        <taxon>Eukaryota</taxon>
        <taxon>Metazoa</taxon>
        <taxon>Chordata</taxon>
        <taxon>Craniata</taxon>
        <taxon>Vertebrata</taxon>
        <taxon>Euteleostomi</taxon>
        <taxon>Amphibia</taxon>
        <taxon>Batrachia</taxon>
        <taxon>Caudata</taxon>
        <taxon>Salamandroidea</taxon>
        <taxon>Salamandridae</taxon>
        <taxon>Pleurodelinae</taxon>
        <taxon>Pleurodeles</taxon>
    </lineage>
</organism>
<protein>
    <submittedName>
        <fullName evidence="2">Uncharacterized protein</fullName>
    </submittedName>
</protein>
<reference evidence="2" key="1">
    <citation type="journal article" date="2022" name="bioRxiv">
        <title>Sequencing and chromosome-scale assembly of the giantPleurodeles waltlgenome.</title>
        <authorList>
            <person name="Brown T."/>
            <person name="Elewa A."/>
            <person name="Iarovenko S."/>
            <person name="Subramanian E."/>
            <person name="Araus A.J."/>
            <person name="Petzold A."/>
            <person name="Susuki M."/>
            <person name="Suzuki K.-i.T."/>
            <person name="Hayashi T."/>
            <person name="Toyoda A."/>
            <person name="Oliveira C."/>
            <person name="Osipova E."/>
            <person name="Leigh N.D."/>
            <person name="Simon A."/>
            <person name="Yun M.H."/>
        </authorList>
    </citation>
    <scope>NUCLEOTIDE SEQUENCE</scope>
    <source>
        <strain evidence="2">20211129_DDA</strain>
        <tissue evidence="2">Liver</tissue>
    </source>
</reference>
<accession>A0AAV7T8G9</accession>
<keyword evidence="3" id="KW-1185">Reference proteome</keyword>